<keyword evidence="1" id="KW-0472">Membrane</keyword>
<proteinExistence type="predicted"/>
<gene>
    <name evidence="2" type="ORF">DSO08_05930</name>
</gene>
<organism evidence="2 3">
    <name type="scientific">Thermoproteota archaeon</name>
    <dbReference type="NCBI Taxonomy" id="2056631"/>
    <lineage>
        <taxon>Archaea</taxon>
        <taxon>Thermoproteota</taxon>
    </lineage>
</organism>
<feature type="transmembrane region" description="Helical" evidence="1">
    <location>
        <begin position="49"/>
        <end position="68"/>
    </location>
</feature>
<keyword evidence="1" id="KW-1133">Transmembrane helix</keyword>
<dbReference type="EMBL" id="QNVH01000078">
    <property type="protein sequence ID" value="TDA37321.1"/>
    <property type="molecule type" value="Genomic_DNA"/>
</dbReference>
<protein>
    <submittedName>
        <fullName evidence="2">Uncharacterized protein</fullName>
    </submittedName>
</protein>
<feature type="transmembrane region" description="Helical" evidence="1">
    <location>
        <begin position="20"/>
        <end position="37"/>
    </location>
</feature>
<dbReference type="AlphaFoldDB" id="A0A523B8U6"/>
<comment type="caution">
    <text evidence="2">The sequence shown here is derived from an EMBL/GenBank/DDBJ whole genome shotgun (WGS) entry which is preliminary data.</text>
</comment>
<name>A0A523B8U6_9CREN</name>
<accession>A0A523B8U6</accession>
<evidence type="ECO:0000256" key="1">
    <source>
        <dbReference type="SAM" id="Phobius"/>
    </source>
</evidence>
<evidence type="ECO:0000313" key="2">
    <source>
        <dbReference type="EMBL" id="TDA37321.1"/>
    </source>
</evidence>
<reference evidence="2 3" key="1">
    <citation type="journal article" date="2019" name="Nat. Microbiol.">
        <title>Expanding anaerobic alkane metabolism in the domain of Archaea.</title>
        <authorList>
            <person name="Wang Y."/>
            <person name="Wegener G."/>
            <person name="Hou J."/>
            <person name="Wang F."/>
            <person name="Xiao X."/>
        </authorList>
    </citation>
    <scope>NUCLEOTIDE SEQUENCE [LARGE SCALE GENOMIC DNA]</scope>
    <source>
        <strain evidence="2">WYZ-LMO10</strain>
    </source>
</reference>
<keyword evidence="1" id="KW-0812">Transmembrane</keyword>
<evidence type="ECO:0000313" key="3">
    <source>
        <dbReference type="Proteomes" id="UP000315399"/>
    </source>
</evidence>
<dbReference type="Proteomes" id="UP000315399">
    <property type="component" value="Unassembled WGS sequence"/>
</dbReference>
<sequence>MRIKIKLKSQYFKENWGAPFIIMFMVLLIFAAVALAMKYDKVANDLAVYAYYLLVLGVVLQLISYIKYGKRSDDL</sequence>